<comment type="caution">
    <text evidence="1">The sequence shown here is derived from an EMBL/GenBank/DDBJ whole genome shotgun (WGS) entry which is preliminary data.</text>
</comment>
<gene>
    <name evidence="1" type="ORF">LCGC14_0338640</name>
</gene>
<protein>
    <submittedName>
        <fullName evidence="1">Uncharacterized protein</fullName>
    </submittedName>
</protein>
<dbReference type="AlphaFoldDB" id="A0A0F9TEM0"/>
<name>A0A0F9TEM0_9ZZZZ</name>
<dbReference type="EMBL" id="LAZR01000244">
    <property type="protein sequence ID" value="KKN79660.1"/>
    <property type="molecule type" value="Genomic_DNA"/>
</dbReference>
<sequence>MVEAGKSKAMEAARNLRSNLCRELMEREGISAPVPPSFLAMAKTALDLLNIIELIIIENAEREE</sequence>
<accession>A0A0F9TEM0</accession>
<reference evidence="1" key="1">
    <citation type="journal article" date="2015" name="Nature">
        <title>Complex archaea that bridge the gap between prokaryotes and eukaryotes.</title>
        <authorList>
            <person name="Spang A."/>
            <person name="Saw J.H."/>
            <person name="Jorgensen S.L."/>
            <person name="Zaremba-Niedzwiedzka K."/>
            <person name="Martijn J."/>
            <person name="Lind A.E."/>
            <person name="van Eijk R."/>
            <person name="Schleper C."/>
            <person name="Guy L."/>
            <person name="Ettema T.J."/>
        </authorList>
    </citation>
    <scope>NUCLEOTIDE SEQUENCE</scope>
</reference>
<organism evidence="1">
    <name type="scientific">marine sediment metagenome</name>
    <dbReference type="NCBI Taxonomy" id="412755"/>
    <lineage>
        <taxon>unclassified sequences</taxon>
        <taxon>metagenomes</taxon>
        <taxon>ecological metagenomes</taxon>
    </lineage>
</organism>
<evidence type="ECO:0000313" key="1">
    <source>
        <dbReference type="EMBL" id="KKN79660.1"/>
    </source>
</evidence>
<proteinExistence type="predicted"/>